<dbReference type="AlphaFoldDB" id="A0A545TXE3"/>
<feature type="domain" description="Peptidase S49" evidence="5">
    <location>
        <begin position="89"/>
        <end position="231"/>
    </location>
</feature>
<name>A0A545TXE3_9PROT</name>
<dbReference type="EMBL" id="VHSH01000002">
    <property type="protein sequence ID" value="TQV81896.1"/>
    <property type="molecule type" value="Genomic_DNA"/>
</dbReference>
<evidence type="ECO:0000313" key="7">
    <source>
        <dbReference type="Proteomes" id="UP000315252"/>
    </source>
</evidence>
<keyword evidence="7" id="KW-1185">Reference proteome</keyword>
<keyword evidence="3" id="KW-0378">Hydrolase</keyword>
<dbReference type="Gene3D" id="3.90.226.10">
    <property type="entry name" value="2-enoyl-CoA Hydratase, Chain A, domain 1"/>
    <property type="match status" value="1"/>
</dbReference>
<reference evidence="6 7" key="1">
    <citation type="submission" date="2019-06" db="EMBL/GenBank/DDBJ databases">
        <title>Whole genome sequence for Rhodospirillaceae sp. R148.</title>
        <authorList>
            <person name="Wang G."/>
        </authorList>
    </citation>
    <scope>NUCLEOTIDE SEQUENCE [LARGE SCALE GENOMIC DNA]</scope>
    <source>
        <strain evidence="6 7">R148</strain>
    </source>
</reference>
<accession>A0A545TXE3</accession>
<dbReference type="Gene3D" id="6.20.330.10">
    <property type="match status" value="1"/>
</dbReference>
<dbReference type="OrthoDB" id="9764363at2"/>
<dbReference type="PANTHER" id="PTHR42987:SF8">
    <property type="entry name" value="PROTEINASE"/>
    <property type="match status" value="1"/>
</dbReference>
<evidence type="ECO:0000256" key="4">
    <source>
        <dbReference type="ARBA" id="ARBA00022825"/>
    </source>
</evidence>
<comment type="similarity">
    <text evidence="1">Belongs to the peptidase S49 family.</text>
</comment>
<dbReference type="GO" id="GO:0008236">
    <property type="term" value="F:serine-type peptidase activity"/>
    <property type="evidence" value="ECO:0007669"/>
    <property type="project" value="UniProtKB-KW"/>
</dbReference>
<evidence type="ECO:0000256" key="2">
    <source>
        <dbReference type="ARBA" id="ARBA00022670"/>
    </source>
</evidence>
<gene>
    <name evidence="6" type="ORF">FKG95_06565</name>
</gene>
<dbReference type="Pfam" id="PF01343">
    <property type="entry name" value="Peptidase_S49"/>
    <property type="match status" value="1"/>
</dbReference>
<dbReference type="RefSeq" id="WP_142895527.1">
    <property type="nucleotide sequence ID" value="NZ_ML660053.1"/>
</dbReference>
<dbReference type="SUPFAM" id="SSF52096">
    <property type="entry name" value="ClpP/crotonase"/>
    <property type="match status" value="1"/>
</dbReference>
<evidence type="ECO:0000313" key="6">
    <source>
        <dbReference type="EMBL" id="TQV81896.1"/>
    </source>
</evidence>
<dbReference type="InterPro" id="IPR002142">
    <property type="entry name" value="Peptidase_S49"/>
</dbReference>
<evidence type="ECO:0000259" key="5">
    <source>
        <dbReference type="Pfam" id="PF01343"/>
    </source>
</evidence>
<dbReference type="PANTHER" id="PTHR42987">
    <property type="entry name" value="PEPTIDASE S49"/>
    <property type="match status" value="1"/>
</dbReference>
<keyword evidence="2" id="KW-0645">Protease</keyword>
<dbReference type="InterPro" id="IPR047272">
    <property type="entry name" value="S49_SppA_C"/>
</dbReference>
<evidence type="ECO:0000256" key="3">
    <source>
        <dbReference type="ARBA" id="ARBA00022801"/>
    </source>
</evidence>
<protein>
    <submittedName>
        <fullName evidence="6">S49 family peptidase</fullName>
    </submittedName>
</protein>
<evidence type="ECO:0000256" key="1">
    <source>
        <dbReference type="ARBA" id="ARBA00008683"/>
    </source>
</evidence>
<sequence>MTVKKLLSFLPIKAFKDPDPVVAVIRLNGVIGAAGPLRGGMTLAGLEKRLDQAFKMKNLEAVALAINSPGGSPVQSDLIAKRVRDLAAEKSLPVYGFCEDVAASGGYWLACAADHIYAQESSIIGSIGVISSGFGFPAVLDRLGIERRVRTAGHKKSTLDPFEKEDPEDIARLEGILKELHETFKSMVMDRRKDRLKEDPDVLFSGEFWTGNKAVELGLIDGIGEMRATLKERFGEKVKLVPLEDARPWWRKRLGFGAACGLGGLLSGEGISAVAEPHEWVQGLASAAEERALWSRFGL</sequence>
<dbReference type="GO" id="GO:0006508">
    <property type="term" value="P:proteolysis"/>
    <property type="evidence" value="ECO:0007669"/>
    <property type="project" value="UniProtKB-KW"/>
</dbReference>
<comment type="caution">
    <text evidence="6">The sequence shown here is derived from an EMBL/GenBank/DDBJ whole genome shotgun (WGS) entry which is preliminary data.</text>
</comment>
<organism evidence="6 7">
    <name type="scientific">Denitrobaculum tricleocarpae</name>
    <dbReference type="NCBI Taxonomy" id="2591009"/>
    <lineage>
        <taxon>Bacteria</taxon>
        <taxon>Pseudomonadati</taxon>
        <taxon>Pseudomonadota</taxon>
        <taxon>Alphaproteobacteria</taxon>
        <taxon>Rhodospirillales</taxon>
        <taxon>Rhodospirillaceae</taxon>
        <taxon>Denitrobaculum</taxon>
    </lineage>
</organism>
<proteinExistence type="inferred from homology"/>
<dbReference type="InterPro" id="IPR029045">
    <property type="entry name" value="ClpP/crotonase-like_dom_sf"/>
</dbReference>
<dbReference type="CDD" id="cd07023">
    <property type="entry name" value="S49_Sppa_N_C"/>
    <property type="match status" value="1"/>
</dbReference>
<keyword evidence="4" id="KW-0720">Serine protease</keyword>
<dbReference type="Proteomes" id="UP000315252">
    <property type="component" value="Unassembled WGS sequence"/>
</dbReference>